<accession>A0ABV4Y053</accession>
<proteinExistence type="predicted"/>
<keyword evidence="1" id="KW-0472">Membrane</keyword>
<dbReference type="Proteomes" id="UP001576784">
    <property type="component" value="Unassembled WGS sequence"/>
</dbReference>
<feature type="transmembrane region" description="Helical" evidence="1">
    <location>
        <begin position="14"/>
        <end position="34"/>
    </location>
</feature>
<keyword evidence="1" id="KW-1133">Transmembrane helix</keyword>
<evidence type="ECO:0000313" key="2">
    <source>
        <dbReference type="EMBL" id="MFB2897306.1"/>
    </source>
</evidence>
<reference evidence="2 3" key="1">
    <citation type="submission" date="2024-09" db="EMBL/GenBank/DDBJ databases">
        <title>Floridaenema gen nov. (Aerosakkonemataceae, Aerosakkonematales ord. nov., Cyanobacteria) from benthic tropical and subtropical fresh waters, with the description of four new species.</title>
        <authorList>
            <person name="Moretto J.A."/>
            <person name="Berthold D.E."/>
            <person name="Lefler F.W."/>
            <person name="Huang I.-S."/>
            <person name="Laughinghouse H. IV."/>
        </authorList>
    </citation>
    <scope>NUCLEOTIDE SEQUENCE [LARGE SCALE GENOMIC DNA]</scope>
    <source>
        <strain evidence="2 3">BLCC-F50</strain>
    </source>
</reference>
<keyword evidence="1" id="KW-0812">Transmembrane</keyword>
<gene>
    <name evidence="2" type="ORF">ACE1CI_30690</name>
</gene>
<keyword evidence="3" id="KW-1185">Reference proteome</keyword>
<dbReference type="RefSeq" id="WP_413266919.1">
    <property type="nucleotide sequence ID" value="NZ_JBHFNR010000250.1"/>
</dbReference>
<organism evidence="2 3">
    <name type="scientific">Floridaenema flaviceps BLCC-F50</name>
    <dbReference type="NCBI Taxonomy" id="3153642"/>
    <lineage>
        <taxon>Bacteria</taxon>
        <taxon>Bacillati</taxon>
        <taxon>Cyanobacteriota</taxon>
        <taxon>Cyanophyceae</taxon>
        <taxon>Oscillatoriophycideae</taxon>
        <taxon>Aerosakkonematales</taxon>
        <taxon>Aerosakkonemataceae</taxon>
        <taxon>Floridanema</taxon>
        <taxon>Floridanema flaviceps</taxon>
    </lineage>
</organism>
<dbReference type="EMBL" id="JBHFNR010000250">
    <property type="protein sequence ID" value="MFB2897306.1"/>
    <property type="molecule type" value="Genomic_DNA"/>
</dbReference>
<comment type="caution">
    <text evidence="2">The sequence shown here is derived from an EMBL/GenBank/DDBJ whole genome shotgun (WGS) entry which is preliminary data.</text>
</comment>
<name>A0ABV4Y053_9CYAN</name>
<evidence type="ECO:0000313" key="3">
    <source>
        <dbReference type="Proteomes" id="UP001576784"/>
    </source>
</evidence>
<evidence type="ECO:0000256" key="1">
    <source>
        <dbReference type="SAM" id="Phobius"/>
    </source>
</evidence>
<sequence>METKFSNSQELHKYVLALAGVLFLFGISFPIAYWRVSQSEKFAGTPYKSDSVTNIEENQPSQTIAIVPAANNNQESSVAAISLTPVTQEIVTEEITDPVQIKELNQKVYARIAQLWQGGRSLKQHLAYQVIVTPDGAIASYKPLIAAAETYLPETPLPKLLQSSLPHGTNNQVKAAANTAIGKFKVVFTRQGILQVSPWHGWKR</sequence>
<protein>
    <submittedName>
        <fullName evidence="2">Uncharacterized protein</fullName>
    </submittedName>
</protein>